<dbReference type="InterPro" id="IPR036388">
    <property type="entry name" value="WH-like_DNA-bd_sf"/>
</dbReference>
<proteinExistence type="inferred from homology"/>
<reference evidence="3 4" key="1">
    <citation type="submission" date="2019-07" db="EMBL/GenBank/DDBJ databases">
        <title>Hymenobacter sp. straun FUR1 Genome sequencing and assembly.</title>
        <authorList>
            <person name="Chhetri G."/>
        </authorList>
    </citation>
    <scope>NUCLEOTIDE SEQUENCE [LARGE SCALE GENOMIC DNA]</scope>
    <source>
        <strain evidence="3 4">Fur1</strain>
    </source>
</reference>
<organism evidence="3 4">
    <name type="scientific">Hymenobacter setariae</name>
    <dbReference type="NCBI Taxonomy" id="2594794"/>
    <lineage>
        <taxon>Bacteria</taxon>
        <taxon>Pseudomonadati</taxon>
        <taxon>Bacteroidota</taxon>
        <taxon>Cytophagia</taxon>
        <taxon>Cytophagales</taxon>
        <taxon>Hymenobacteraceae</taxon>
        <taxon>Hymenobacter</taxon>
    </lineage>
</organism>
<dbReference type="RefSeq" id="WP_144852984.1">
    <property type="nucleotide sequence ID" value="NZ_VMRJ01000008.1"/>
</dbReference>
<protein>
    <submittedName>
        <fullName evidence="3">Replication initiation protein</fullName>
    </submittedName>
</protein>
<evidence type="ECO:0000313" key="4">
    <source>
        <dbReference type="Proteomes" id="UP000317624"/>
    </source>
</evidence>
<sequence length="374" mass="43499">MADKRRPTATSALPLTLVYEPQHKELVKQHWNVTFARQIKMSVAAKRIMARVLDQIRDDDFQLREYYQLALGDITDSVGISRENAYREVEVALRELVATSWEFKDVENEKWQIRHLLDTTKEQPVGYQNGVITVLLNPQLAPYFIQIAHYTTYRLDSYLKLRSWYSMRLYEILAAFRDTGVWEVGLDEYRQLLDCWHQTDKRGRVLKDKDGQPRLKYPSVNDLISYTTTEPLAELADTELAFRVLPRYETARTGRGRRKIEGLRFELLHPQATTIPVAWLKNPVTGPIIEKLRGWRVSDKNIALYATTLQRAGIAKLIREWELKENSARRIDSRDKYCNAAFVRAAKAILEEQKAEALQVRQDLQLGLFSGDKD</sequence>
<dbReference type="EMBL" id="VMRJ01000008">
    <property type="protein sequence ID" value="TVT36899.1"/>
    <property type="molecule type" value="Genomic_DNA"/>
</dbReference>
<evidence type="ECO:0000259" key="2">
    <source>
        <dbReference type="Pfam" id="PF01051"/>
    </source>
</evidence>
<comment type="similarity">
    <text evidence="1">Belongs to the initiator RepB protein family.</text>
</comment>
<dbReference type="AlphaFoldDB" id="A0A558BK53"/>
<dbReference type="Proteomes" id="UP000317624">
    <property type="component" value="Unassembled WGS sequence"/>
</dbReference>
<dbReference type="Pfam" id="PF01051">
    <property type="entry name" value="Rep3_N"/>
    <property type="match status" value="1"/>
</dbReference>
<evidence type="ECO:0000313" key="3">
    <source>
        <dbReference type="EMBL" id="TVT36899.1"/>
    </source>
</evidence>
<keyword evidence="4" id="KW-1185">Reference proteome</keyword>
<comment type="caution">
    <text evidence="3">The sequence shown here is derived from an EMBL/GenBank/DDBJ whole genome shotgun (WGS) entry which is preliminary data.</text>
</comment>
<feature type="domain" description="Initiator Rep protein WH1" evidence="2">
    <location>
        <begin position="27"/>
        <end position="173"/>
    </location>
</feature>
<evidence type="ECO:0000256" key="1">
    <source>
        <dbReference type="ARBA" id="ARBA00038283"/>
    </source>
</evidence>
<dbReference type="InterPro" id="IPR000525">
    <property type="entry name" value="Initiator_Rep_WH1"/>
</dbReference>
<name>A0A558BK53_9BACT</name>
<accession>A0A558BK53</accession>
<dbReference type="SUPFAM" id="SSF46785">
    <property type="entry name" value="Winged helix' DNA-binding domain"/>
    <property type="match status" value="2"/>
</dbReference>
<dbReference type="GO" id="GO:0006270">
    <property type="term" value="P:DNA replication initiation"/>
    <property type="evidence" value="ECO:0007669"/>
    <property type="project" value="InterPro"/>
</dbReference>
<dbReference type="Gene3D" id="1.10.10.10">
    <property type="entry name" value="Winged helix-like DNA-binding domain superfamily/Winged helix DNA-binding domain"/>
    <property type="match status" value="2"/>
</dbReference>
<gene>
    <name evidence="3" type="ORF">FNT36_23810</name>
</gene>
<dbReference type="GO" id="GO:0003887">
    <property type="term" value="F:DNA-directed DNA polymerase activity"/>
    <property type="evidence" value="ECO:0007669"/>
    <property type="project" value="InterPro"/>
</dbReference>
<dbReference type="OrthoDB" id="5810823at2"/>
<dbReference type="InterPro" id="IPR036390">
    <property type="entry name" value="WH_DNA-bd_sf"/>
</dbReference>